<evidence type="ECO:0000256" key="1">
    <source>
        <dbReference type="ARBA" id="ARBA00022670"/>
    </source>
</evidence>
<keyword evidence="1 7" id="KW-0645">Protease</keyword>
<sequence length="868" mass="98378">MRTAAFLILLLLIPSAAAPSPVHEFSIAISSEHNQISDTDQNAEFTQTIQASIEIIGTWSKTHLKVRVIPSGVTGLDEAAFRGVSTWYDVISEFVRVYGYGHLSSLSYEFVNNEAEADITIEYVSSLGGNVCGLASLRQNFITREILRVEIRISRSCVGVNSATAYKVVAHEYGHALGLGHSSYDQDLMYERVNVAEQPSTLNLYALAVAYSWIRDGRFQRVSLSSIALPPDIPYAYIIPRAEIYTVRILIESELGQHLLREYQLRRGTLFRYEFEREIDFGNATKIVFNSWNENDGRVFYLRSLEFVVSRDVDIVGRYSVFYYVAVTGLGVDTKGWFRKGSELYFTAEEIVDFGNDTRLVFDRWSDGNTANSRRLIVDKPIEINAMYEKQYRVYVESFFDLLEGDGWFFEGQLLKLSINDSVVEVGGGIRFRLTKIIYQDMEFDVSRELEIVVDKPIHLRTNWAVEYFVTVVSTHGAEILFERWMENGSMLLVEAPDEIVWDNNTKAVFSKWSIGRCDSSYLNLLVTRPLYIIAEYRIYYFVEIDSLYPTNIKSGWVEKGTRIFLDTGPRLREIADGRRVKFVGWTDMDGGLWMNVTKPVKLSAHWVEEIRIIVTKPSEISVTWVPIGSVVEIEAEPIIQVDSGRRLVFSGFGGDVDDVQGNKVTIYVDTPKVVSLEYYEEMLVSFITQDSDGFFVPAEIRLKTESGMLSLLPFTETWLRSGLYQIDRIVFNDVDVKKSDTLTLSSPGEYRLKVNVYGVKVKVVDLLGVPLVGSSVKLERETGRLEGLGKVNSWGEIEFTNVTPEATLGTVEYLMLRHAFVLEPEKEFVEVRMGLSVQAISSILLAILLIALAVAKHKERMKGDDVG</sequence>
<reference evidence="7" key="1">
    <citation type="journal article" date="2020" name="mSystems">
        <title>Genome- and Community-Level Interaction Insights into Carbon Utilization and Element Cycling Functions of Hydrothermarchaeota in Hydrothermal Sediment.</title>
        <authorList>
            <person name="Zhou Z."/>
            <person name="Liu Y."/>
            <person name="Xu W."/>
            <person name="Pan J."/>
            <person name="Luo Z.H."/>
            <person name="Li M."/>
        </authorList>
    </citation>
    <scope>NUCLEOTIDE SEQUENCE [LARGE SCALE GENOMIC DNA]</scope>
    <source>
        <strain evidence="7">SpSt-1084</strain>
    </source>
</reference>
<keyword evidence="4" id="KW-0862">Zinc</keyword>
<organism evidence="7">
    <name type="scientific">Caldiarchaeum subterraneum</name>
    <dbReference type="NCBI Taxonomy" id="311458"/>
    <lineage>
        <taxon>Archaea</taxon>
        <taxon>Nitrososphaerota</taxon>
        <taxon>Candidatus Caldarchaeales</taxon>
        <taxon>Candidatus Caldarchaeaceae</taxon>
        <taxon>Candidatus Caldarchaeum</taxon>
    </lineage>
</organism>
<dbReference type="SMART" id="SM00235">
    <property type="entry name" value="ZnMc"/>
    <property type="match status" value="1"/>
</dbReference>
<evidence type="ECO:0000256" key="3">
    <source>
        <dbReference type="ARBA" id="ARBA00022801"/>
    </source>
</evidence>
<dbReference type="GO" id="GO:0004222">
    <property type="term" value="F:metalloendopeptidase activity"/>
    <property type="evidence" value="ECO:0007669"/>
    <property type="project" value="InterPro"/>
</dbReference>
<dbReference type="InterPro" id="IPR024079">
    <property type="entry name" value="MetalloPept_cat_dom_sf"/>
</dbReference>
<dbReference type="Gene3D" id="3.40.390.10">
    <property type="entry name" value="Collagenase (Catalytic Domain)"/>
    <property type="match status" value="1"/>
</dbReference>
<dbReference type="GO" id="GO:0031012">
    <property type="term" value="C:extracellular matrix"/>
    <property type="evidence" value="ECO:0007669"/>
    <property type="project" value="InterPro"/>
</dbReference>
<dbReference type="InterPro" id="IPR001818">
    <property type="entry name" value="Pept_M10_metallopeptidase"/>
</dbReference>
<proteinExistence type="predicted"/>
<dbReference type="InterPro" id="IPR006026">
    <property type="entry name" value="Peptidase_Metallo"/>
</dbReference>
<dbReference type="GO" id="GO:0008270">
    <property type="term" value="F:zinc ion binding"/>
    <property type="evidence" value="ECO:0007669"/>
    <property type="project" value="InterPro"/>
</dbReference>
<evidence type="ECO:0000256" key="5">
    <source>
        <dbReference type="SAM" id="Phobius"/>
    </source>
</evidence>
<keyword evidence="5" id="KW-1133">Transmembrane helix</keyword>
<keyword evidence="2" id="KW-0479">Metal-binding</keyword>
<dbReference type="EMBL" id="DRXS01000228">
    <property type="protein sequence ID" value="HHR41023.1"/>
    <property type="molecule type" value="Genomic_DNA"/>
</dbReference>
<dbReference type="SUPFAM" id="SSF55486">
    <property type="entry name" value="Metalloproteases ('zincins'), catalytic domain"/>
    <property type="match status" value="1"/>
</dbReference>
<keyword evidence="3" id="KW-0378">Hydrolase</keyword>
<feature type="domain" description="Peptidase metallopeptidase" evidence="6">
    <location>
        <begin position="55"/>
        <end position="213"/>
    </location>
</feature>
<comment type="caution">
    <text evidence="7">The sequence shown here is derived from an EMBL/GenBank/DDBJ whole genome shotgun (WGS) entry which is preliminary data.</text>
</comment>
<gene>
    <name evidence="7" type="ORF">ENM42_04240</name>
</gene>
<accession>A0A7C5YB17</accession>
<keyword evidence="5" id="KW-0812">Transmembrane</keyword>
<protein>
    <submittedName>
        <fullName evidence="7">Matrixin family metalloprotease</fullName>
    </submittedName>
</protein>
<keyword evidence="5" id="KW-0472">Membrane</keyword>
<dbReference type="GO" id="GO:0006508">
    <property type="term" value="P:proteolysis"/>
    <property type="evidence" value="ECO:0007669"/>
    <property type="project" value="UniProtKB-KW"/>
</dbReference>
<dbReference type="Pfam" id="PF00413">
    <property type="entry name" value="Peptidase_M10"/>
    <property type="match status" value="1"/>
</dbReference>
<evidence type="ECO:0000256" key="2">
    <source>
        <dbReference type="ARBA" id="ARBA00022723"/>
    </source>
</evidence>
<evidence type="ECO:0000259" key="6">
    <source>
        <dbReference type="SMART" id="SM00235"/>
    </source>
</evidence>
<feature type="transmembrane region" description="Helical" evidence="5">
    <location>
        <begin position="836"/>
        <end position="856"/>
    </location>
</feature>
<evidence type="ECO:0000313" key="7">
    <source>
        <dbReference type="EMBL" id="HHR41023.1"/>
    </source>
</evidence>
<keyword evidence="7" id="KW-0482">Metalloprotease</keyword>
<dbReference type="AlphaFoldDB" id="A0A7C5YB17"/>
<evidence type="ECO:0000256" key="4">
    <source>
        <dbReference type="ARBA" id="ARBA00022833"/>
    </source>
</evidence>
<name>A0A7C5YB17_CALS0</name>